<reference evidence="5" key="3">
    <citation type="submission" date="2014-09" db="EMBL/GenBank/DDBJ databases">
        <authorList>
            <person name="Magalhaes I.L.F."/>
            <person name="Oliveira U."/>
            <person name="Santos F.R."/>
            <person name="Vidigal T.H.D.A."/>
            <person name="Brescovit A.D."/>
            <person name="Santos A.J."/>
        </authorList>
    </citation>
    <scope>NUCLEOTIDE SEQUENCE</scope>
</reference>
<dbReference type="AlphaFoldDB" id="A0A0A9YXH6"/>
<evidence type="ECO:0000313" key="4">
    <source>
        <dbReference type="EMBL" id="JAG37692.1"/>
    </source>
</evidence>
<feature type="repeat" description="Filamin" evidence="3">
    <location>
        <begin position="242"/>
        <end position="339"/>
    </location>
</feature>
<name>A0A0A9YXH6_LYGHE</name>
<proteinExistence type="inferred from homology"/>
<dbReference type="GO" id="GO:0030036">
    <property type="term" value="P:actin cytoskeleton organization"/>
    <property type="evidence" value="ECO:0007669"/>
    <property type="project" value="InterPro"/>
</dbReference>
<dbReference type="EMBL" id="GBRD01007037">
    <property type="protein sequence ID" value="JAG58784.1"/>
    <property type="molecule type" value="Transcribed_RNA"/>
</dbReference>
<dbReference type="GO" id="GO:0051015">
    <property type="term" value="F:actin filament binding"/>
    <property type="evidence" value="ECO:0007669"/>
    <property type="project" value="InterPro"/>
</dbReference>
<comment type="similarity">
    <text evidence="1">Belongs to the filamin family.</text>
</comment>
<dbReference type="Gene3D" id="2.60.40.10">
    <property type="entry name" value="Immunoglobulins"/>
    <property type="match status" value="7"/>
</dbReference>
<dbReference type="InterPro" id="IPR001298">
    <property type="entry name" value="Filamin/ABP280_rpt"/>
</dbReference>
<feature type="repeat" description="Filamin" evidence="3">
    <location>
        <begin position="340"/>
        <end position="433"/>
    </location>
</feature>
<dbReference type="PANTHER" id="PTHR38537:SF13">
    <property type="entry name" value="JITTERBUG, ISOFORM N"/>
    <property type="match status" value="1"/>
</dbReference>
<feature type="repeat" description="Filamin" evidence="3">
    <location>
        <begin position="434"/>
        <end position="527"/>
    </location>
</feature>
<evidence type="ECO:0000256" key="2">
    <source>
        <dbReference type="ARBA" id="ARBA00022737"/>
    </source>
</evidence>
<protein>
    <submittedName>
        <fullName evidence="4">Filamin-C</fullName>
    </submittedName>
</protein>
<dbReference type="SUPFAM" id="SSF81296">
    <property type="entry name" value="E set domains"/>
    <property type="match status" value="7"/>
</dbReference>
<reference evidence="4" key="2">
    <citation type="submission" date="2014-07" db="EMBL/GenBank/DDBJ databases">
        <authorList>
            <person name="Hull J."/>
        </authorList>
    </citation>
    <scope>NUCLEOTIDE SEQUENCE</scope>
</reference>
<evidence type="ECO:0000256" key="3">
    <source>
        <dbReference type="PROSITE-ProRule" id="PRU00087"/>
    </source>
</evidence>
<dbReference type="InterPro" id="IPR017868">
    <property type="entry name" value="Filamin/ABP280_repeat-like"/>
</dbReference>
<dbReference type="InterPro" id="IPR013783">
    <property type="entry name" value="Ig-like_fold"/>
</dbReference>
<feature type="repeat" description="Filamin" evidence="3">
    <location>
        <begin position="1"/>
        <end position="58"/>
    </location>
</feature>
<dbReference type="EMBL" id="GBHO01005912">
    <property type="protein sequence ID" value="JAG37692.1"/>
    <property type="molecule type" value="Transcribed_RNA"/>
</dbReference>
<feature type="repeat" description="Filamin" evidence="3">
    <location>
        <begin position="528"/>
        <end position="624"/>
    </location>
</feature>
<gene>
    <name evidence="4" type="primary">FLNC_2</name>
    <name evidence="4" type="ORF">CM83_98151</name>
</gene>
<dbReference type="PROSITE" id="PS50194">
    <property type="entry name" value="FILAMIN_REPEAT"/>
    <property type="match status" value="7"/>
</dbReference>
<dbReference type="InterPro" id="IPR044801">
    <property type="entry name" value="Filamin"/>
</dbReference>
<accession>A0A0A9YXH6</accession>
<evidence type="ECO:0000256" key="1">
    <source>
        <dbReference type="ARBA" id="ARBA00009238"/>
    </source>
</evidence>
<reference evidence="4" key="1">
    <citation type="journal article" date="2014" name="PLoS ONE">
        <title>Transcriptome-Based Identification of ABC Transporters in the Western Tarnished Plant Bug Lygus hesperus.</title>
        <authorList>
            <person name="Hull J.J."/>
            <person name="Chaney K."/>
            <person name="Geib S.M."/>
            <person name="Fabrick J.A."/>
            <person name="Brent C.S."/>
            <person name="Walsh D."/>
            <person name="Lavine L.C."/>
        </authorList>
    </citation>
    <scope>NUCLEOTIDE SEQUENCE</scope>
</reference>
<sequence>MFDVIITGPGSSAVPVRCYQQKDGNLLAEFMPSMIGTYKIEVVRNCREIRGSPYFCQVFDASKVKVDNMTNTTIPVNDNISFKILRKDAGFAELDVTVRSPLGQDLPLVMKQVNQDTDIIELCPPLPGKYSFNITYGGQKIADSPVTFHVIEGGAARAWGTGLSRALIGTVAHFNVSCVGLCPPDRPMVQISGPPGVPHVNASIVPKKQDQYEVSYTPIRVGMYDVTITCSGKHISGSPFRVYVVSVDNVKVVGDNLPTRVLMTSNIPYKMLLDLSEAGPGEVTGECSGPQGSTVPVNIQQDMPEAAQIIVTPKAPGPHTLSLFYAGFPLPFSPINALAEASNGGVRLILTGKGLASAICNQTAEFNIDGSQAGPGVPEVTLTGMKNEIKVNLLHIGDSVYKATYTAMTPGAYLLNVMWSDRQVKGCPLKVTVTAMCDASKVICSGEGLGVGTVGKHIRSFIDTRAAGPGELSAHCVGPHKVAYCELYDHGDGTFTLNVKPQEAGRHTLTVKYGGVDVPGSPFILRICGAADASKVRVFGPGIQHGVLATFQSRFICDTRGAGAGQLSVRVRGPKGAFRVEMQRGSQKDRMIMCKYDPTEPGDYRVEVKWAGELVPGSPFSVMIFDTQEELNRWLQGNQSPTSDIYGSVAYSTGYAHITP</sequence>
<organism evidence="4">
    <name type="scientific">Lygus hesperus</name>
    <name type="common">Western plant bug</name>
    <dbReference type="NCBI Taxonomy" id="30085"/>
    <lineage>
        <taxon>Eukaryota</taxon>
        <taxon>Metazoa</taxon>
        <taxon>Ecdysozoa</taxon>
        <taxon>Arthropoda</taxon>
        <taxon>Hexapoda</taxon>
        <taxon>Insecta</taxon>
        <taxon>Pterygota</taxon>
        <taxon>Neoptera</taxon>
        <taxon>Paraneoptera</taxon>
        <taxon>Hemiptera</taxon>
        <taxon>Heteroptera</taxon>
        <taxon>Panheteroptera</taxon>
        <taxon>Cimicomorpha</taxon>
        <taxon>Miridae</taxon>
        <taxon>Mirini</taxon>
        <taxon>Lygus</taxon>
    </lineage>
</organism>
<dbReference type="Pfam" id="PF00630">
    <property type="entry name" value="Filamin"/>
    <property type="match status" value="7"/>
</dbReference>
<keyword evidence="2" id="KW-0677">Repeat</keyword>
<feature type="repeat" description="Filamin" evidence="3">
    <location>
        <begin position="56"/>
        <end position="150"/>
    </location>
</feature>
<dbReference type="FunFam" id="2.60.40.10:FF:001145">
    <property type="entry name" value="Jitterbug, isoform I"/>
    <property type="match status" value="1"/>
</dbReference>
<dbReference type="PANTHER" id="PTHR38537">
    <property type="entry name" value="JITTERBUG, ISOFORM N"/>
    <property type="match status" value="1"/>
</dbReference>
<evidence type="ECO:0000313" key="5">
    <source>
        <dbReference type="EMBL" id="JAG58784.1"/>
    </source>
</evidence>
<dbReference type="InterPro" id="IPR014756">
    <property type="entry name" value="Ig_E-set"/>
</dbReference>
<dbReference type="SMART" id="SM00557">
    <property type="entry name" value="IG_FLMN"/>
    <property type="match status" value="6"/>
</dbReference>
<feature type="repeat" description="Filamin" evidence="3">
    <location>
        <begin position="148"/>
        <end position="244"/>
    </location>
</feature>